<sequence length="150" mass="16693">MAKRDLAIDLFRSFKTGVIKKRKVMEVRNNIATDPQLLGEVLTNLIEERDWKSGVAEGTLFTQWATIIGDDIAQHASPVSINENVLTIQTTSTAWATQLTLVQSEILKTIQNNPFGATIESVVIIGPNTPSWKRGIRSTRDARGPRDTYN</sequence>
<dbReference type="EMBL" id="CP016782">
    <property type="protein sequence ID" value="ASY27096.1"/>
    <property type="molecule type" value="Genomic_DNA"/>
</dbReference>
<reference evidence="1 2" key="1">
    <citation type="submission" date="2016-07" db="EMBL/GenBank/DDBJ databases">
        <title>High microdiversification within the ubiquitous acI lineage of Actinobacteria.</title>
        <authorList>
            <person name="Neuenschwander S.M."/>
            <person name="Salcher M."/>
            <person name="Ghai R."/>
            <person name="Pernthaler J."/>
        </authorList>
    </citation>
    <scope>NUCLEOTIDE SEQUENCE [LARGE SCALE GENOMIC DNA]</scope>
    <source>
        <strain evidence="1">MMS-VB-114</strain>
    </source>
</reference>
<dbReference type="PANTHER" id="PTHR36456:SF1">
    <property type="entry name" value="UPF0232 PROTEIN SCO3875"/>
    <property type="match status" value="1"/>
</dbReference>
<evidence type="ECO:0000313" key="1">
    <source>
        <dbReference type="EMBL" id="ASY27096.1"/>
    </source>
</evidence>
<name>A0A249LDT9_9ACTN</name>
<dbReference type="PANTHER" id="PTHR36456">
    <property type="entry name" value="UPF0232 PROTEIN SCO3875"/>
    <property type="match status" value="1"/>
</dbReference>
<organism evidence="1 2">
    <name type="scientific">Candidatus Planktophila limnetica</name>
    <dbReference type="NCBI Taxonomy" id="573600"/>
    <lineage>
        <taxon>Bacteria</taxon>
        <taxon>Bacillati</taxon>
        <taxon>Actinomycetota</taxon>
        <taxon>Actinomycetes</taxon>
        <taxon>Candidatus Nanopelagicales</taxon>
        <taxon>Candidatus Nanopelagicaceae</taxon>
        <taxon>Candidatus Planktophila</taxon>
    </lineage>
</organism>
<protein>
    <submittedName>
        <fullName evidence="1">RNA-binding protein</fullName>
    </submittedName>
</protein>
<accession>A0A249LDT9</accession>
<dbReference type="InterPro" id="IPR007922">
    <property type="entry name" value="DciA-like"/>
</dbReference>
<dbReference type="KEGG" id="plim:PHILAsVB114_00025"/>
<evidence type="ECO:0000313" key="2">
    <source>
        <dbReference type="Proteomes" id="UP000217221"/>
    </source>
</evidence>
<dbReference type="Proteomes" id="UP000217221">
    <property type="component" value="Chromosome"/>
</dbReference>
<dbReference type="Pfam" id="PF05258">
    <property type="entry name" value="DciA"/>
    <property type="match status" value="1"/>
</dbReference>
<proteinExistence type="predicted"/>
<dbReference type="AlphaFoldDB" id="A0A249LDT9"/>
<dbReference type="OrthoDB" id="5516926at2"/>
<keyword evidence="2" id="KW-1185">Reference proteome</keyword>
<dbReference type="RefSeq" id="WP_095697385.1">
    <property type="nucleotide sequence ID" value="NZ_CP016782.1"/>
</dbReference>
<gene>
    <name evidence="1" type="ORF">PHILAsVB114_00025</name>
</gene>